<proteinExistence type="predicted"/>
<keyword evidence="2" id="KW-1185">Reference proteome</keyword>
<evidence type="ECO:0000313" key="1">
    <source>
        <dbReference type="EMBL" id="MCS3921966.1"/>
    </source>
</evidence>
<accession>A0ABT2EVI1</accession>
<reference evidence="1" key="1">
    <citation type="submission" date="2022-08" db="EMBL/GenBank/DDBJ databases">
        <title>Genomic Encyclopedia of Type Strains, Phase V (KMG-V): Genome sequencing to study the core and pangenomes of soil and plant-associated prokaryotes.</title>
        <authorList>
            <person name="Whitman W."/>
        </authorList>
    </citation>
    <scope>NUCLEOTIDE SEQUENCE</scope>
    <source>
        <strain evidence="1">PS</strain>
    </source>
</reference>
<sequence length="98" mass="11243">MENKIIRAIGYKKRLNITYNNGGIRVIEPHAYGTDLNGVKKLRAYQNGGYSESGEPYGWKLFIVRNLNSVRPLDENFNVRSGYNFSGDKHIPNIIRKI</sequence>
<gene>
    <name evidence="1" type="ORF">M2325_000651</name>
</gene>
<dbReference type="EMBL" id="JANUCQ010000002">
    <property type="protein sequence ID" value="MCS3921966.1"/>
    <property type="molecule type" value="Genomic_DNA"/>
</dbReference>
<dbReference type="RefSeq" id="WP_259050962.1">
    <property type="nucleotide sequence ID" value="NZ_JANUCQ010000002.1"/>
</dbReference>
<protein>
    <recommendedName>
        <fullName evidence="3">WYL domain-containing protein</fullName>
    </recommendedName>
</protein>
<comment type="caution">
    <text evidence="1">The sequence shown here is derived from an EMBL/GenBank/DDBJ whole genome shotgun (WGS) entry which is preliminary data.</text>
</comment>
<dbReference type="Proteomes" id="UP001140258">
    <property type="component" value="Unassembled WGS sequence"/>
</dbReference>
<evidence type="ECO:0008006" key="3">
    <source>
        <dbReference type="Google" id="ProtNLM"/>
    </source>
</evidence>
<name>A0ABT2EVI1_METVO</name>
<organism evidence="1 2">
    <name type="scientific">Methanococcus voltae PS</name>
    <dbReference type="NCBI Taxonomy" id="523842"/>
    <lineage>
        <taxon>Archaea</taxon>
        <taxon>Methanobacteriati</taxon>
        <taxon>Methanobacteriota</taxon>
        <taxon>Methanomada group</taxon>
        <taxon>Methanococci</taxon>
        <taxon>Methanococcales</taxon>
        <taxon>Methanococcaceae</taxon>
        <taxon>Methanococcus</taxon>
    </lineage>
</organism>
<evidence type="ECO:0000313" key="2">
    <source>
        <dbReference type="Proteomes" id="UP001140258"/>
    </source>
</evidence>